<dbReference type="GO" id="GO:0031297">
    <property type="term" value="P:replication fork processing"/>
    <property type="evidence" value="ECO:0007669"/>
    <property type="project" value="TreeGrafter"/>
</dbReference>
<protein>
    <recommendedName>
        <fullName evidence="10">CENP-S associating centromere protein X-domain-containing protein</fullName>
    </recommendedName>
</protein>
<evidence type="ECO:0000256" key="7">
    <source>
        <dbReference type="SAM" id="MobiDB-lite"/>
    </source>
</evidence>
<dbReference type="InterPro" id="IPR009072">
    <property type="entry name" value="Histone-fold"/>
</dbReference>
<keyword evidence="3" id="KW-0227">DNA damage</keyword>
<comment type="caution">
    <text evidence="8">The sequence shown here is derived from an EMBL/GenBank/DDBJ whole genome shotgun (WGS) entry which is preliminary data.</text>
</comment>
<feature type="compositionally biased region" description="Polar residues" evidence="7">
    <location>
        <begin position="39"/>
        <end position="49"/>
    </location>
</feature>
<dbReference type="GO" id="GO:0046982">
    <property type="term" value="F:protein heterodimerization activity"/>
    <property type="evidence" value="ECO:0007669"/>
    <property type="project" value="InterPro"/>
</dbReference>
<dbReference type="GO" id="GO:0006281">
    <property type="term" value="P:DNA repair"/>
    <property type="evidence" value="ECO:0007669"/>
    <property type="project" value="UniProtKB-KW"/>
</dbReference>
<proteinExistence type="inferred from homology"/>
<keyword evidence="9" id="KW-1185">Reference proteome</keyword>
<dbReference type="GO" id="GO:0000712">
    <property type="term" value="P:resolution of meiotic recombination intermediates"/>
    <property type="evidence" value="ECO:0007669"/>
    <property type="project" value="TreeGrafter"/>
</dbReference>
<dbReference type="InterPro" id="IPR018552">
    <property type="entry name" value="CENP-X"/>
</dbReference>
<dbReference type="GO" id="GO:0051382">
    <property type="term" value="P:kinetochore assembly"/>
    <property type="evidence" value="ECO:0007669"/>
    <property type="project" value="InterPro"/>
</dbReference>
<evidence type="ECO:0000256" key="2">
    <source>
        <dbReference type="ARBA" id="ARBA00009359"/>
    </source>
</evidence>
<keyword evidence="5" id="KW-0234">DNA repair</keyword>
<evidence type="ECO:0000313" key="8">
    <source>
        <dbReference type="EMBL" id="KAK3057375.1"/>
    </source>
</evidence>
<evidence type="ECO:0000256" key="1">
    <source>
        <dbReference type="ARBA" id="ARBA00004123"/>
    </source>
</evidence>
<dbReference type="PANTHER" id="PTHR28680:SF1">
    <property type="entry name" value="CENTROMERE PROTEIN X"/>
    <property type="match status" value="1"/>
</dbReference>
<dbReference type="Gene3D" id="1.10.20.10">
    <property type="entry name" value="Histone, subunit A"/>
    <property type="match status" value="1"/>
</dbReference>
<dbReference type="Pfam" id="PF09415">
    <property type="entry name" value="CENP-X"/>
    <property type="match status" value="1"/>
</dbReference>
<sequence>MKRMPPRKEPKENVVYAASKRKAPPFKPQRPSKVPRIPTTESEASTTARPTKRPLPAKQKPSLHDASDDESEKGGAQAEDSDEELADNPLTAKPRPAALSKKPPPKPKPARQPSPMAISDDDDDDIGPFISPDRDAVASNALPGASQSDESASIPQNLLTRLLHEHFADKTTQIDKQAIQVFQKYIEVFVREAIARSALANEESAEEGAVDELGGKWLEREDLEKAAGAMMLDF</sequence>
<dbReference type="AlphaFoldDB" id="A0AAJ0LVT9"/>
<evidence type="ECO:0000256" key="3">
    <source>
        <dbReference type="ARBA" id="ARBA00022763"/>
    </source>
</evidence>
<evidence type="ECO:0000256" key="6">
    <source>
        <dbReference type="ARBA" id="ARBA00023242"/>
    </source>
</evidence>
<dbReference type="GO" id="GO:0071821">
    <property type="term" value="C:FANCM-MHF complex"/>
    <property type="evidence" value="ECO:0007669"/>
    <property type="project" value="TreeGrafter"/>
</dbReference>
<organism evidence="8 9">
    <name type="scientific">Extremus antarcticus</name>
    <dbReference type="NCBI Taxonomy" id="702011"/>
    <lineage>
        <taxon>Eukaryota</taxon>
        <taxon>Fungi</taxon>
        <taxon>Dikarya</taxon>
        <taxon>Ascomycota</taxon>
        <taxon>Pezizomycotina</taxon>
        <taxon>Dothideomycetes</taxon>
        <taxon>Dothideomycetidae</taxon>
        <taxon>Mycosphaerellales</taxon>
        <taxon>Extremaceae</taxon>
        <taxon>Extremus</taxon>
    </lineage>
</organism>
<gene>
    <name evidence="8" type="ORF">LTR09_001558</name>
</gene>
<feature type="region of interest" description="Disordered" evidence="7">
    <location>
        <begin position="1"/>
        <end position="153"/>
    </location>
</feature>
<evidence type="ECO:0000256" key="4">
    <source>
        <dbReference type="ARBA" id="ARBA00023125"/>
    </source>
</evidence>
<comment type="similarity">
    <text evidence="2">Belongs to the CENP-X/MHF2 family.</text>
</comment>
<evidence type="ECO:0000256" key="5">
    <source>
        <dbReference type="ARBA" id="ARBA00023204"/>
    </source>
</evidence>
<dbReference type="PANTHER" id="PTHR28680">
    <property type="entry name" value="CENTROMERE PROTEIN X"/>
    <property type="match status" value="1"/>
</dbReference>
<dbReference type="GO" id="GO:0003677">
    <property type="term" value="F:DNA binding"/>
    <property type="evidence" value="ECO:0007669"/>
    <property type="project" value="UniProtKB-KW"/>
</dbReference>
<comment type="subcellular location">
    <subcellularLocation>
        <location evidence="1">Nucleus</location>
    </subcellularLocation>
</comment>
<evidence type="ECO:0008006" key="10">
    <source>
        <dbReference type="Google" id="ProtNLM"/>
    </source>
</evidence>
<feature type="compositionally biased region" description="Basic and acidic residues" evidence="7">
    <location>
        <begin position="1"/>
        <end position="12"/>
    </location>
</feature>
<dbReference type="CDD" id="cd22921">
    <property type="entry name" value="HFD_CENP-X"/>
    <property type="match status" value="1"/>
</dbReference>
<accession>A0AAJ0LVT9</accession>
<name>A0AAJ0LVT9_9PEZI</name>
<keyword evidence="6" id="KW-0539">Nucleus</keyword>
<dbReference type="EMBL" id="JAWDJX010000003">
    <property type="protein sequence ID" value="KAK3057375.1"/>
    <property type="molecule type" value="Genomic_DNA"/>
</dbReference>
<reference evidence="8" key="1">
    <citation type="submission" date="2023-04" db="EMBL/GenBank/DDBJ databases">
        <title>Black Yeasts Isolated from many extreme environments.</title>
        <authorList>
            <person name="Coleine C."/>
            <person name="Stajich J.E."/>
            <person name="Selbmann L."/>
        </authorList>
    </citation>
    <scope>NUCLEOTIDE SEQUENCE</scope>
    <source>
        <strain evidence="8">CCFEE 5312</strain>
    </source>
</reference>
<evidence type="ECO:0000313" key="9">
    <source>
        <dbReference type="Proteomes" id="UP001271007"/>
    </source>
</evidence>
<feature type="compositionally biased region" description="Low complexity" evidence="7">
    <location>
        <begin position="92"/>
        <end position="101"/>
    </location>
</feature>
<dbReference type="Proteomes" id="UP001271007">
    <property type="component" value="Unassembled WGS sequence"/>
</dbReference>
<keyword evidence="4" id="KW-0238">DNA-binding</keyword>